<reference evidence="2 3" key="1">
    <citation type="journal article" date="2019" name="Int. J. Syst. Evol. Microbiol.">
        <title>The Global Catalogue of Microorganisms (GCM) 10K type strain sequencing project: providing services to taxonomists for standard genome sequencing and annotation.</title>
        <authorList>
            <consortium name="The Broad Institute Genomics Platform"/>
            <consortium name="The Broad Institute Genome Sequencing Center for Infectious Disease"/>
            <person name="Wu L."/>
            <person name="Ma J."/>
        </authorList>
    </citation>
    <scope>NUCLEOTIDE SEQUENCE [LARGE SCALE GENOMIC DNA]</scope>
    <source>
        <strain evidence="2 3">JCM 3106</strain>
    </source>
</reference>
<name>A0ABN3YAF2_9ACTN</name>
<dbReference type="RefSeq" id="WP_344900196.1">
    <property type="nucleotide sequence ID" value="NZ_BAAAWD010000015.1"/>
</dbReference>
<proteinExistence type="predicted"/>
<organism evidence="2 3">
    <name type="scientific">Streptosporangium longisporum</name>
    <dbReference type="NCBI Taxonomy" id="46187"/>
    <lineage>
        <taxon>Bacteria</taxon>
        <taxon>Bacillati</taxon>
        <taxon>Actinomycetota</taxon>
        <taxon>Actinomycetes</taxon>
        <taxon>Streptosporangiales</taxon>
        <taxon>Streptosporangiaceae</taxon>
        <taxon>Streptosporangium</taxon>
    </lineage>
</organism>
<feature type="transmembrane region" description="Helical" evidence="1">
    <location>
        <begin position="34"/>
        <end position="55"/>
    </location>
</feature>
<keyword evidence="3" id="KW-1185">Reference proteome</keyword>
<dbReference type="Proteomes" id="UP001499930">
    <property type="component" value="Unassembled WGS sequence"/>
</dbReference>
<evidence type="ECO:0008006" key="4">
    <source>
        <dbReference type="Google" id="ProtNLM"/>
    </source>
</evidence>
<feature type="transmembrane region" description="Helical" evidence="1">
    <location>
        <begin position="9"/>
        <end position="28"/>
    </location>
</feature>
<keyword evidence="1" id="KW-0472">Membrane</keyword>
<gene>
    <name evidence="2" type="ORF">GCM10017559_54200</name>
</gene>
<accession>A0ABN3YAF2</accession>
<evidence type="ECO:0000313" key="3">
    <source>
        <dbReference type="Proteomes" id="UP001499930"/>
    </source>
</evidence>
<evidence type="ECO:0000313" key="2">
    <source>
        <dbReference type="EMBL" id="GAA3022304.1"/>
    </source>
</evidence>
<keyword evidence="1" id="KW-1133">Transmembrane helix</keyword>
<comment type="caution">
    <text evidence="2">The sequence shown here is derived from an EMBL/GenBank/DDBJ whole genome shotgun (WGS) entry which is preliminary data.</text>
</comment>
<dbReference type="EMBL" id="BAAAWD010000015">
    <property type="protein sequence ID" value="GAA3022304.1"/>
    <property type="molecule type" value="Genomic_DNA"/>
</dbReference>
<protein>
    <recommendedName>
        <fullName evidence="4">DUF3311 domain-containing protein</fullName>
    </recommendedName>
</protein>
<evidence type="ECO:0000256" key="1">
    <source>
        <dbReference type="SAM" id="Phobius"/>
    </source>
</evidence>
<keyword evidence="1" id="KW-0812">Transmembrane</keyword>
<sequence>MTSHVQRKWTLGYTLLMIPPFIGLPLVLFDPPRWLEIVALVAILALVYSGTRLLYRQRGGWRPSSTLPERTGDDH</sequence>